<accession>A0ACB8XX60</accession>
<proteinExistence type="predicted"/>
<name>A0ACB8XX60_9ASTR</name>
<comment type="caution">
    <text evidence="1">The sequence shown here is derived from an EMBL/GenBank/DDBJ whole genome shotgun (WGS) entry which is preliminary data.</text>
</comment>
<protein>
    <submittedName>
        <fullName evidence="1">Uncharacterized protein</fullName>
    </submittedName>
</protein>
<dbReference type="EMBL" id="CM042046">
    <property type="protein sequence ID" value="KAI3675499.1"/>
    <property type="molecule type" value="Genomic_DNA"/>
</dbReference>
<reference evidence="1 2" key="2">
    <citation type="journal article" date="2022" name="Mol. Ecol. Resour.">
        <title>The genomes of chicory, endive, great burdock and yacon provide insights into Asteraceae paleo-polyploidization history and plant inulin production.</title>
        <authorList>
            <person name="Fan W."/>
            <person name="Wang S."/>
            <person name="Wang H."/>
            <person name="Wang A."/>
            <person name="Jiang F."/>
            <person name="Liu H."/>
            <person name="Zhao H."/>
            <person name="Xu D."/>
            <person name="Zhang Y."/>
        </authorList>
    </citation>
    <scope>NUCLEOTIDE SEQUENCE [LARGE SCALE GENOMIC DNA]</scope>
    <source>
        <strain evidence="2">cv. Yunnan</strain>
        <tissue evidence="1">Leaves</tissue>
    </source>
</reference>
<reference evidence="2" key="1">
    <citation type="journal article" date="2022" name="Mol. Ecol. Resour.">
        <title>The genomes of chicory, endive, great burdock and yacon provide insights into Asteraceae palaeo-polyploidization history and plant inulin production.</title>
        <authorList>
            <person name="Fan W."/>
            <person name="Wang S."/>
            <person name="Wang H."/>
            <person name="Wang A."/>
            <person name="Jiang F."/>
            <person name="Liu H."/>
            <person name="Zhao H."/>
            <person name="Xu D."/>
            <person name="Zhang Y."/>
        </authorList>
    </citation>
    <scope>NUCLEOTIDE SEQUENCE [LARGE SCALE GENOMIC DNA]</scope>
    <source>
        <strain evidence="2">cv. Yunnan</strain>
    </source>
</reference>
<dbReference type="Proteomes" id="UP001056120">
    <property type="component" value="Linkage Group LG29"/>
</dbReference>
<evidence type="ECO:0000313" key="2">
    <source>
        <dbReference type="Proteomes" id="UP001056120"/>
    </source>
</evidence>
<organism evidence="1 2">
    <name type="scientific">Smallanthus sonchifolius</name>
    <dbReference type="NCBI Taxonomy" id="185202"/>
    <lineage>
        <taxon>Eukaryota</taxon>
        <taxon>Viridiplantae</taxon>
        <taxon>Streptophyta</taxon>
        <taxon>Embryophyta</taxon>
        <taxon>Tracheophyta</taxon>
        <taxon>Spermatophyta</taxon>
        <taxon>Magnoliopsida</taxon>
        <taxon>eudicotyledons</taxon>
        <taxon>Gunneridae</taxon>
        <taxon>Pentapetalae</taxon>
        <taxon>asterids</taxon>
        <taxon>campanulids</taxon>
        <taxon>Asterales</taxon>
        <taxon>Asteraceae</taxon>
        <taxon>Asteroideae</taxon>
        <taxon>Heliantheae alliance</taxon>
        <taxon>Millerieae</taxon>
        <taxon>Smallanthus</taxon>
    </lineage>
</organism>
<sequence length="155" mass="17711">MSLPTSSPNLSLPNILQRNPYSSITIHTRTLLPSLATDLRYLHAIWIANAGDSVAVLARKKKKFIDALKAVRISEEHNASFEFVREELRSLHPNDPNLKVLRCDVWRVRGLIQVICAVELMFYAYTNDLFVNIYMYPTSSPMFMPLFLAISTVKQ</sequence>
<evidence type="ECO:0000313" key="1">
    <source>
        <dbReference type="EMBL" id="KAI3675499.1"/>
    </source>
</evidence>
<gene>
    <name evidence="1" type="ORF">L1987_85089</name>
</gene>
<keyword evidence="2" id="KW-1185">Reference proteome</keyword>